<reference evidence="8 9" key="1">
    <citation type="submission" date="2018-06" db="EMBL/GenBank/DDBJ databases">
        <title>Extensive metabolic versatility and redundancy in microbially diverse, dynamic hydrothermal sediments.</title>
        <authorList>
            <person name="Dombrowski N."/>
            <person name="Teske A."/>
            <person name="Baker B.J."/>
        </authorList>
    </citation>
    <scope>NUCLEOTIDE SEQUENCE [LARGE SCALE GENOMIC DNA]</scope>
    <source>
        <strain evidence="8">B47_G16</strain>
    </source>
</reference>
<dbReference type="NCBIfam" id="TIGR01280">
    <property type="entry name" value="xseB"/>
    <property type="match status" value="1"/>
</dbReference>
<keyword evidence="3" id="KW-0540">Nuclease</keyword>
<dbReference type="EC" id="3.1.11.6" evidence="6"/>
<keyword evidence="7" id="KW-0175">Coiled coil</keyword>
<dbReference type="Pfam" id="PF02609">
    <property type="entry name" value="Exonuc_VII_S"/>
    <property type="match status" value="1"/>
</dbReference>
<dbReference type="EMBL" id="QMPZ01000009">
    <property type="protein sequence ID" value="RLE10408.1"/>
    <property type="molecule type" value="Genomic_DNA"/>
</dbReference>
<dbReference type="InterPro" id="IPR003761">
    <property type="entry name" value="Exonuc_VII_S"/>
</dbReference>
<comment type="similarity">
    <text evidence="1">Belongs to the XseB family.</text>
</comment>
<evidence type="ECO:0000256" key="7">
    <source>
        <dbReference type="SAM" id="Coils"/>
    </source>
</evidence>
<keyword evidence="4 8" id="KW-0378">Hydrolase</keyword>
<evidence type="ECO:0000256" key="3">
    <source>
        <dbReference type="ARBA" id="ARBA00022722"/>
    </source>
</evidence>
<evidence type="ECO:0000256" key="5">
    <source>
        <dbReference type="ARBA" id="ARBA00022839"/>
    </source>
</evidence>
<evidence type="ECO:0000313" key="8">
    <source>
        <dbReference type="EMBL" id="RLE10408.1"/>
    </source>
</evidence>
<evidence type="ECO:0000313" key="9">
    <source>
        <dbReference type="Proteomes" id="UP000279422"/>
    </source>
</evidence>
<name>A0A497E841_UNCAE</name>
<sequence length="69" mass="8298">MEKLQKITQELEGEDLPLEEALQKFEEGMKLVSFCERKLEEAEKKIQVLIREENTLKLKDWKEEKEDEC</sequence>
<dbReference type="PANTHER" id="PTHR34137:SF1">
    <property type="entry name" value="EXODEOXYRIBONUCLEASE 7 SMALL SUBUNIT"/>
    <property type="match status" value="1"/>
</dbReference>
<dbReference type="AlphaFoldDB" id="A0A497E841"/>
<comment type="caution">
    <text evidence="8">The sequence shown here is derived from an EMBL/GenBank/DDBJ whole genome shotgun (WGS) entry which is preliminary data.</text>
</comment>
<dbReference type="GO" id="GO:0008855">
    <property type="term" value="F:exodeoxyribonuclease VII activity"/>
    <property type="evidence" value="ECO:0007669"/>
    <property type="project" value="UniProtKB-UniRule"/>
</dbReference>
<proteinExistence type="inferred from homology"/>
<dbReference type="GO" id="GO:0009318">
    <property type="term" value="C:exodeoxyribonuclease VII complex"/>
    <property type="evidence" value="ECO:0007669"/>
    <property type="project" value="UniProtKB-UniRule"/>
</dbReference>
<accession>A0A497E841</accession>
<keyword evidence="5" id="KW-0269">Exonuclease</keyword>
<evidence type="ECO:0000256" key="6">
    <source>
        <dbReference type="NCBIfam" id="TIGR01280"/>
    </source>
</evidence>
<gene>
    <name evidence="8" type="primary">xseB</name>
    <name evidence="8" type="ORF">DRJ00_01475</name>
</gene>
<dbReference type="PIRSF" id="PIRSF006488">
    <property type="entry name" value="Exonuc_VII_S"/>
    <property type="match status" value="1"/>
</dbReference>
<evidence type="ECO:0000256" key="2">
    <source>
        <dbReference type="ARBA" id="ARBA00022490"/>
    </source>
</evidence>
<evidence type="ECO:0000256" key="1">
    <source>
        <dbReference type="ARBA" id="ARBA00009998"/>
    </source>
</evidence>
<dbReference type="Gene3D" id="1.10.287.1040">
    <property type="entry name" value="Exonuclease VII, small subunit"/>
    <property type="match status" value="1"/>
</dbReference>
<evidence type="ECO:0000256" key="4">
    <source>
        <dbReference type="ARBA" id="ARBA00022801"/>
    </source>
</evidence>
<dbReference type="SUPFAM" id="SSF116842">
    <property type="entry name" value="XseB-like"/>
    <property type="match status" value="1"/>
</dbReference>
<protein>
    <recommendedName>
        <fullName evidence="6">Exodeoxyribonuclease VII small subunit</fullName>
        <ecNumber evidence="6">3.1.11.6</ecNumber>
    </recommendedName>
</protein>
<dbReference type="PANTHER" id="PTHR34137">
    <property type="entry name" value="EXODEOXYRIBONUCLEASE 7 SMALL SUBUNIT"/>
    <property type="match status" value="1"/>
</dbReference>
<dbReference type="GO" id="GO:0006308">
    <property type="term" value="P:DNA catabolic process"/>
    <property type="evidence" value="ECO:0007669"/>
    <property type="project" value="UniProtKB-UniRule"/>
</dbReference>
<keyword evidence="2" id="KW-0963">Cytoplasm</keyword>
<dbReference type="InterPro" id="IPR037004">
    <property type="entry name" value="Exonuc_VII_ssu_sf"/>
</dbReference>
<dbReference type="Proteomes" id="UP000279422">
    <property type="component" value="Unassembled WGS sequence"/>
</dbReference>
<feature type="coiled-coil region" evidence="7">
    <location>
        <begin position="32"/>
        <end position="59"/>
    </location>
</feature>
<dbReference type="GO" id="GO:0005829">
    <property type="term" value="C:cytosol"/>
    <property type="evidence" value="ECO:0007669"/>
    <property type="project" value="TreeGrafter"/>
</dbReference>
<organism evidence="8 9">
    <name type="scientific">Aerophobetes bacterium</name>
    <dbReference type="NCBI Taxonomy" id="2030807"/>
    <lineage>
        <taxon>Bacteria</taxon>
        <taxon>Candidatus Aerophobota</taxon>
    </lineage>
</organism>